<feature type="transmembrane region" description="Helical" evidence="7">
    <location>
        <begin position="89"/>
        <end position="108"/>
    </location>
</feature>
<evidence type="ECO:0000259" key="9">
    <source>
        <dbReference type="Pfam" id="PF02371"/>
    </source>
</evidence>
<keyword evidence="4 7" id="KW-0812">Transmembrane</keyword>
<accession>A0A5V0BAA1</accession>
<feature type="domain" description="MgtC/SapB/SrpB/YhiD N-terminal" evidence="8">
    <location>
        <begin position="98"/>
        <end position="226"/>
    </location>
</feature>
<comment type="similarity">
    <text evidence="2 7">Belongs to the MgtC/SapB family.</text>
</comment>
<dbReference type="InterPro" id="IPR003346">
    <property type="entry name" value="Transposase_20"/>
</dbReference>
<dbReference type="GO" id="GO:0004803">
    <property type="term" value="F:transposase activity"/>
    <property type="evidence" value="ECO:0007669"/>
    <property type="project" value="InterPro"/>
</dbReference>
<dbReference type="PANTHER" id="PTHR33778:SF1">
    <property type="entry name" value="MAGNESIUM TRANSPORTER YHID-RELATED"/>
    <property type="match status" value="1"/>
</dbReference>
<feature type="domain" description="Transposase IS116/IS110/IS902 C-terminal" evidence="9">
    <location>
        <begin position="7"/>
        <end position="67"/>
    </location>
</feature>
<reference evidence="10" key="1">
    <citation type="submission" date="2018-07" db="EMBL/GenBank/DDBJ databases">
        <authorList>
            <person name="Ashton P.M."/>
            <person name="Dallman T."/>
            <person name="Nair S."/>
            <person name="De Pinna E."/>
            <person name="Peters T."/>
            <person name="Grant K."/>
        </authorList>
    </citation>
    <scope>NUCLEOTIDE SEQUENCE</scope>
    <source>
        <strain evidence="10">245081</strain>
    </source>
</reference>
<organism evidence="10">
    <name type="scientific">Salmonella enteritidis</name>
    <dbReference type="NCBI Taxonomy" id="149539"/>
    <lineage>
        <taxon>Bacteria</taxon>
        <taxon>Pseudomonadati</taxon>
        <taxon>Pseudomonadota</taxon>
        <taxon>Gammaproteobacteria</taxon>
        <taxon>Enterobacterales</taxon>
        <taxon>Enterobacteriaceae</taxon>
        <taxon>Salmonella</taxon>
    </lineage>
</organism>
<dbReference type="GO" id="GO:0006313">
    <property type="term" value="P:DNA transposition"/>
    <property type="evidence" value="ECO:0007669"/>
    <property type="project" value="InterPro"/>
</dbReference>
<keyword evidence="6 7" id="KW-0472">Membrane</keyword>
<dbReference type="AlphaFoldDB" id="A0A5V0BAA1"/>
<sequence length="306" mass="33103">MVTVPVTTTGEISAFKSEREFAVYIILVSKQSGSGGKVHLPEVSIRGDKDLRTLFIHSTRAASLSAKDAGIIFYSYDVKVLFEMTDTPIITDLLLRIALAGLLGGVIGIERQLRAKEAGLRTHILVGIGSALFMIISKYGFGDILPESHVALDPSRIAAQVVSGMGFLGAGTIIIQKQIVKGLTTAAGMWVTAAIGLVIGSGLYEIGLYGAFLTLVVLEVFRQLSNRLLSRHYGLQMKLTPASVSLVFSTLQAIPVRFVFRSLKKDSPEEPSWELFLVLTVRPGKSVSEICQELLKIDGVRSAVLR</sequence>
<evidence type="ECO:0000313" key="10">
    <source>
        <dbReference type="EMBL" id="EBS5459473.1"/>
    </source>
</evidence>
<proteinExistence type="inferred from homology"/>
<evidence type="ECO:0000256" key="7">
    <source>
        <dbReference type="RuleBase" id="RU365041"/>
    </source>
</evidence>
<comment type="subcellular location">
    <subcellularLocation>
        <location evidence="7">Cell inner membrane</location>
        <topology evidence="7">Multi-pass membrane protein</topology>
    </subcellularLocation>
    <subcellularLocation>
        <location evidence="1">Cell membrane</location>
        <topology evidence="1">Multi-pass membrane protein</topology>
    </subcellularLocation>
</comment>
<dbReference type="PRINTS" id="PR01837">
    <property type="entry name" value="MGTCSAPBPROT"/>
</dbReference>
<evidence type="ECO:0000256" key="1">
    <source>
        <dbReference type="ARBA" id="ARBA00004651"/>
    </source>
</evidence>
<gene>
    <name evidence="10" type="ORF">DUU06_17580</name>
</gene>
<dbReference type="PANTHER" id="PTHR33778">
    <property type="entry name" value="PROTEIN MGTC"/>
    <property type="match status" value="1"/>
</dbReference>
<feature type="transmembrane region" description="Helical" evidence="7">
    <location>
        <begin position="187"/>
        <end position="218"/>
    </location>
</feature>
<evidence type="ECO:0000256" key="2">
    <source>
        <dbReference type="ARBA" id="ARBA00009298"/>
    </source>
</evidence>
<feature type="transmembrane region" description="Helical" evidence="7">
    <location>
        <begin position="157"/>
        <end position="175"/>
    </location>
</feature>
<comment type="function">
    <text evidence="7">Virulence factor required for growth in low Mg(2+) medium and for intramacrophage survival. May be involved in regulating membrane potential by activating Na(+)/K(+)-ATPase.</text>
</comment>
<comment type="caution">
    <text evidence="10">The sequence shown here is derived from an EMBL/GenBank/DDBJ whole genome shotgun (WGS) entry which is preliminary data.</text>
</comment>
<dbReference type="NCBIfam" id="NF007431">
    <property type="entry name" value="PRK09977.1"/>
    <property type="match status" value="1"/>
</dbReference>
<evidence type="ECO:0000256" key="5">
    <source>
        <dbReference type="ARBA" id="ARBA00022989"/>
    </source>
</evidence>
<evidence type="ECO:0000256" key="3">
    <source>
        <dbReference type="ARBA" id="ARBA00022475"/>
    </source>
</evidence>
<evidence type="ECO:0000259" key="8">
    <source>
        <dbReference type="Pfam" id="PF02308"/>
    </source>
</evidence>
<protein>
    <recommendedName>
        <fullName evidence="7">Protein MgtC</fullName>
    </recommendedName>
</protein>
<name>A0A5V0BAA1_SALEN</name>
<dbReference type="Pfam" id="PF02308">
    <property type="entry name" value="MgtC"/>
    <property type="match status" value="1"/>
</dbReference>
<dbReference type="EMBL" id="AAGVVM010000036">
    <property type="protein sequence ID" value="EBS5459473.1"/>
    <property type="molecule type" value="Genomic_DNA"/>
</dbReference>
<dbReference type="InterPro" id="IPR049177">
    <property type="entry name" value="MgtC_SapB_SrpB_YhiD_N"/>
</dbReference>
<keyword evidence="5 7" id="KW-1133">Transmembrane helix</keyword>
<keyword evidence="3" id="KW-1003">Cell membrane</keyword>
<feature type="transmembrane region" description="Helical" evidence="7">
    <location>
        <begin position="120"/>
        <end position="137"/>
    </location>
</feature>
<evidence type="ECO:0000256" key="6">
    <source>
        <dbReference type="ARBA" id="ARBA00023136"/>
    </source>
</evidence>
<evidence type="ECO:0000256" key="4">
    <source>
        <dbReference type="ARBA" id="ARBA00022692"/>
    </source>
</evidence>
<dbReference type="InterPro" id="IPR003416">
    <property type="entry name" value="MgtC/SapB/SrpB/YhiD_fam"/>
</dbReference>
<dbReference type="Pfam" id="PF02371">
    <property type="entry name" value="Transposase_20"/>
    <property type="match status" value="1"/>
</dbReference>
<keyword evidence="7" id="KW-0997">Cell inner membrane</keyword>
<dbReference type="GO" id="GO:0003677">
    <property type="term" value="F:DNA binding"/>
    <property type="evidence" value="ECO:0007669"/>
    <property type="project" value="InterPro"/>
</dbReference>
<dbReference type="GO" id="GO:0005886">
    <property type="term" value="C:plasma membrane"/>
    <property type="evidence" value="ECO:0007669"/>
    <property type="project" value="UniProtKB-SubCell"/>
</dbReference>